<dbReference type="InterPro" id="IPR001331">
    <property type="entry name" value="GDS_CDC24_CS"/>
</dbReference>
<dbReference type="SUPFAM" id="SSF48065">
    <property type="entry name" value="DBL homology domain (DH-domain)"/>
    <property type="match status" value="1"/>
</dbReference>
<dbReference type="HOGENOM" id="CLU_007879_0_0_1"/>
<dbReference type="PROSITE" id="PS51745">
    <property type="entry name" value="PB1"/>
    <property type="match status" value="1"/>
</dbReference>
<feature type="region of interest" description="Disordered" evidence="2">
    <location>
        <begin position="621"/>
        <end position="706"/>
    </location>
</feature>
<dbReference type="Proteomes" id="UP000005018">
    <property type="component" value="Chromosome 5"/>
</dbReference>
<evidence type="ECO:0000259" key="4">
    <source>
        <dbReference type="PROSITE" id="PS50010"/>
    </source>
</evidence>
<dbReference type="InterPro" id="IPR010481">
    <property type="entry name" value="Cdc24/Scd1_N"/>
</dbReference>
<feature type="domain" description="PB1" evidence="5">
    <location>
        <begin position="714"/>
        <end position="800"/>
    </location>
</feature>
<dbReference type="GO" id="GO:0043332">
    <property type="term" value="C:mating projection tip"/>
    <property type="evidence" value="ECO:0007669"/>
    <property type="project" value="TreeGrafter"/>
</dbReference>
<dbReference type="GeneID" id="14540887"/>
<evidence type="ECO:0000259" key="5">
    <source>
        <dbReference type="PROSITE" id="PS51745"/>
    </source>
</evidence>
<protein>
    <submittedName>
        <fullName evidence="6">Cdc24 GDP-GTP exchange factor</fullName>
    </submittedName>
</protein>
<dbReference type="Gene3D" id="1.20.900.10">
    <property type="entry name" value="Dbl homology (DH) domain"/>
    <property type="match status" value="1"/>
</dbReference>
<feature type="compositionally biased region" description="Basic and acidic residues" evidence="2">
    <location>
        <begin position="1"/>
        <end position="10"/>
    </location>
</feature>
<dbReference type="OrthoDB" id="1594986at2759"/>
<feature type="compositionally biased region" description="Low complexity" evidence="2">
    <location>
        <begin position="101"/>
        <end position="119"/>
    </location>
</feature>
<dbReference type="GO" id="GO:0005085">
    <property type="term" value="F:guanyl-nucleotide exchange factor activity"/>
    <property type="evidence" value="ECO:0007669"/>
    <property type="project" value="InterPro"/>
</dbReference>
<dbReference type="GO" id="GO:0005737">
    <property type="term" value="C:cytoplasm"/>
    <property type="evidence" value="ECO:0007669"/>
    <property type="project" value="TreeGrafter"/>
</dbReference>
<dbReference type="Gene3D" id="2.30.29.30">
    <property type="entry name" value="Pleckstrin-homology domain (PH domain)/Phosphotyrosine-binding domain (PTB)"/>
    <property type="match status" value="1"/>
</dbReference>
<dbReference type="EMBL" id="HE681723">
    <property type="protein sequence ID" value="CCG24177.1"/>
    <property type="molecule type" value="Genomic_DNA"/>
</dbReference>
<dbReference type="CDD" id="cd05992">
    <property type="entry name" value="PB1"/>
    <property type="match status" value="1"/>
</dbReference>
<dbReference type="SMART" id="SM00233">
    <property type="entry name" value="PH"/>
    <property type="match status" value="1"/>
</dbReference>
<dbReference type="InterPro" id="IPR053793">
    <property type="entry name" value="PB1-like"/>
</dbReference>
<feature type="domain" description="PH" evidence="3">
    <location>
        <begin position="470"/>
        <end position="612"/>
    </location>
</feature>
<dbReference type="GO" id="GO:0000935">
    <property type="term" value="C:division septum"/>
    <property type="evidence" value="ECO:0007669"/>
    <property type="project" value="TreeGrafter"/>
</dbReference>
<dbReference type="Pfam" id="PF00621">
    <property type="entry name" value="RhoGEF"/>
    <property type="match status" value="1"/>
</dbReference>
<dbReference type="GO" id="GO:0031106">
    <property type="term" value="P:septin ring organization"/>
    <property type="evidence" value="ECO:0007669"/>
    <property type="project" value="TreeGrafter"/>
</dbReference>
<dbReference type="SMART" id="SM00325">
    <property type="entry name" value="RhoGEF"/>
    <property type="match status" value="1"/>
</dbReference>
<feature type="region of interest" description="Disordered" evidence="2">
    <location>
        <begin position="96"/>
        <end position="134"/>
    </location>
</feature>
<evidence type="ECO:0000256" key="2">
    <source>
        <dbReference type="SAM" id="MobiDB-lite"/>
    </source>
</evidence>
<gene>
    <name evidence="6" type="ORF">CORT_0E05940</name>
</gene>
<keyword evidence="7" id="KW-1185">Reference proteome</keyword>
<dbReference type="PANTHER" id="PTHR47339:SF1">
    <property type="entry name" value="CELL DIVISION CONTROL PROTEIN 24"/>
    <property type="match status" value="1"/>
</dbReference>
<evidence type="ECO:0000313" key="7">
    <source>
        <dbReference type="Proteomes" id="UP000005018"/>
    </source>
</evidence>
<dbReference type="PROSITE" id="PS50010">
    <property type="entry name" value="DH_2"/>
    <property type="match status" value="1"/>
</dbReference>
<dbReference type="CDD" id="cd00160">
    <property type="entry name" value="RhoGEF"/>
    <property type="match status" value="1"/>
</dbReference>
<feature type="region of interest" description="Disordered" evidence="2">
    <location>
        <begin position="1"/>
        <end position="50"/>
    </location>
</feature>
<dbReference type="InterPro" id="IPR053026">
    <property type="entry name" value="CDC42_GEF"/>
</dbReference>
<dbReference type="SUPFAM" id="SSF50729">
    <property type="entry name" value="PH domain-like"/>
    <property type="match status" value="1"/>
</dbReference>
<dbReference type="PROSITE" id="PS50003">
    <property type="entry name" value="PH_DOMAIN"/>
    <property type="match status" value="1"/>
</dbReference>
<feature type="compositionally biased region" description="Polar residues" evidence="2">
    <location>
        <begin position="684"/>
        <end position="695"/>
    </location>
</feature>
<feature type="compositionally biased region" description="Low complexity" evidence="2">
    <location>
        <begin position="696"/>
        <end position="706"/>
    </location>
</feature>
<dbReference type="InterPro" id="IPR033511">
    <property type="entry name" value="Cdc24/Scd1_PH_dom"/>
</dbReference>
<dbReference type="AlphaFoldDB" id="H8X878"/>
<dbReference type="RefSeq" id="XP_003870307.1">
    <property type="nucleotide sequence ID" value="XM_003870258.1"/>
</dbReference>
<evidence type="ECO:0000313" key="6">
    <source>
        <dbReference type="EMBL" id="CCG24177.1"/>
    </source>
</evidence>
<dbReference type="InterPro" id="IPR035899">
    <property type="entry name" value="DBL_dom_sf"/>
</dbReference>
<dbReference type="eggNOG" id="KOG3519">
    <property type="taxonomic scope" value="Eukaryota"/>
</dbReference>
<organism evidence="6 7">
    <name type="scientific">Candida orthopsilosis (strain 90-125)</name>
    <name type="common">Yeast</name>
    <dbReference type="NCBI Taxonomy" id="1136231"/>
    <lineage>
        <taxon>Eukaryota</taxon>
        <taxon>Fungi</taxon>
        <taxon>Dikarya</taxon>
        <taxon>Ascomycota</taxon>
        <taxon>Saccharomycotina</taxon>
        <taxon>Pichiomycetes</taxon>
        <taxon>Debaryomycetaceae</taxon>
        <taxon>Candida/Lodderomyces clade</taxon>
        <taxon>Candida</taxon>
    </lineage>
</organism>
<evidence type="ECO:0000259" key="3">
    <source>
        <dbReference type="PROSITE" id="PS50003"/>
    </source>
</evidence>
<dbReference type="InterPro" id="IPR000219">
    <property type="entry name" value="DH_dom"/>
</dbReference>
<dbReference type="GO" id="GO:0005634">
    <property type="term" value="C:nucleus"/>
    <property type="evidence" value="ECO:0007669"/>
    <property type="project" value="TreeGrafter"/>
</dbReference>
<reference evidence="6 7" key="1">
    <citation type="journal article" date="2012" name="PLoS ONE">
        <title>Sequence and analysis of the genome of the pathogenic yeast Candida orthopsilosis.</title>
        <authorList>
            <person name="Riccombeni A."/>
            <person name="Vidanes G."/>
            <person name="Proux-Wera E."/>
            <person name="Wolfe K.H."/>
            <person name="Butler G."/>
        </authorList>
    </citation>
    <scope>NUCLEOTIDE SEQUENCE [LARGE SCALE GENOMIC DNA]</scope>
    <source>
        <strain evidence="6 7">Co 90-125</strain>
    </source>
</reference>
<dbReference type="GO" id="GO:0030010">
    <property type="term" value="P:establishment of cell polarity"/>
    <property type="evidence" value="ECO:0007669"/>
    <property type="project" value="TreeGrafter"/>
</dbReference>
<dbReference type="Gene3D" id="3.10.20.90">
    <property type="entry name" value="Phosphatidylinositol 3-kinase Catalytic Subunit, Chain A, domain 1"/>
    <property type="match status" value="1"/>
</dbReference>
<dbReference type="CDD" id="cd13246">
    <property type="entry name" value="PH_Scd1"/>
    <property type="match status" value="1"/>
</dbReference>
<dbReference type="PROSITE" id="PS00741">
    <property type="entry name" value="DH_1"/>
    <property type="match status" value="1"/>
</dbReference>
<feature type="coiled-coil region" evidence="1">
    <location>
        <begin position="429"/>
        <end position="456"/>
    </location>
</feature>
<dbReference type="PANTHER" id="PTHR47339">
    <property type="entry name" value="CELL DIVISION CONTROL PROTEIN 24"/>
    <property type="match status" value="1"/>
</dbReference>
<dbReference type="InterPro" id="IPR001849">
    <property type="entry name" value="PH_domain"/>
</dbReference>
<proteinExistence type="predicted"/>
<dbReference type="GO" id="GO:0035556">
    <property type="term" value="P:intracellular signal transduction"/>
    <property type="evidence" value="ECO:0007669"/>
    <property type="project" value="InterPro"/>
</dbReference>
<dbReference type="Pfam" id="PF15411">
    <property type="entry name" value="PH_10"/>
    <property type="match status" value="1"/>
</dbReference>
<feature type="compositionally biased region" description="Polar residues" evidence="2">
    <location>
        <begin position="626"/>
        <end position="677"/>
    </location>
</feature>
<sequence>MSKQDKRNEASRSFSSQSNRSFSNNSSPSVSRINSAGPLNMTNFNKQSSPKDHLFYKSEALKSRLQKIDGMAPFLDLAFNKAEKLCEQQSLSLAQEKNTESMSRLSMSSVSSHGSGTLTTNNTNRTSGSQGSGNSLTDSLLTFTAGVLPLNISVDSATQLWQLFQQGAPLCLIFNEISSDHKLAVVSSDDQRVCKKSVYEFIIAMKVHLKFEDDDLFTISNVFSDSTQDLLKIITVVNKLLDGKATEDSDMNVDVQITNERSKVFREIIETERKYVSDLELMVTYKNQLVDAELLSSEQIHTLFPNLNEVVDFQRRFLNGLECNINVPVRYQRIGSVFIHASLGPFKTYEPWTIGQLTAIELINKEATNLKKSSNLIDPGFELQSYILKPIQRLCKYPLLLKELIKTSQEDFSSTDDLSDAAFASHNELLAAQEAMKEVANRVNEAQRRAENVEYLRKLVERVKNWRGFNLKDQGELLYHGIVGVRDADTEKEYVAYLFEKIIFFFIESDKDKEKHEKKFKLGLRKVSGAGLSSSTANLLESINNGTNDSSPLELKGRVYISEIYNISASSNHGYTLVISWSGKKESGSFKLRYRNEETRNQWEQCLRNLKTNEMNFHLSKKLRDSQSSVNTNDSSIYDYNGSHNTTAESPQQFYSGQQRHYSSSSTYSMMQPNSRVKSGELSRISSTGSNSNVHSTASTTPSSTSAPNLPLFDIKVKLIYNRLELPDPLIVSNQTRFNELYQKISGKIATSELISEDILVSKLRYKDEDGDFVVMDSNEDWNLAIDDLGDGRSLTIWVS</sequence>
<name>H8X878_CANO9</name>
<dbReference type="InterPro" id="IPR011993">
    <property type="entry name" value="PH-like_dom_sf"/>
</dbReference>
<dbReference type="SUPFAM" id="SSF54277">
    <property type="entry name" value="CAD &amp; PB1 domains"/>
    <property type="match status" value="1"/>
</dbReference>
<feature type="domain" description="DH" evidence="4">
    <location>
        <begin position="260"/>
        <end position="446"/>
    </location>
</feature>
<keyword evidence="1" id="KW-0175">Coiled coil</keyword>
<feature type="compositionally biased region" description="Polar residues" evidence="2">
    <location>
        <begin position="120"/>
        <end position="134"/>
    </location>
</feature>
<feature type="compositionally biased region" description="Low complexity" evidence="2">
    <location>
        <begin position="11"/>
        <end position="35"/>
    </location>
</feature>
<dbReference type="Pfam" id="PF06395">
    <property type="entry name" value="CDC24"/>
    <property type="match status" value="1"/>
</dbReference>
<evidence type="ECO:0000256" key="1">
    <source>
        <dbReference type="SAM" id="Coils"/>
    </source>
</evidence>
<dbReference type="KEGG" id="cot:CORT_0E05940"/>
<accession>H8X878</accession>